<comment type="similarity">
    <text evidence="1 4">Belongs to the polypeptide deformylase family.</text>
</comment>
<dbReference type="PIRSF" id="PIRSF004749">
    <property type="entry name" value="Pep_def"/>
    <property type="match status" value="1"/>
</dbReference>
<feature type="binding site" evidence="4">
    <location>
        <position position="106"/>
    </location>
    <ligand>
        <name>Fe cation</name>
        <dbReference type="ChEBI" id="CHEBI:24875"/>
    </ligand>
</feature>
<dbReference type="InterPro" id="IPR023635">
    <property type="entry name" value="Peptide_deformylase"/>
</dbReference>
<dbReference type="Proteomes" id="UP000290545">
    <property type="component" value="Unassembled WGS sequence"/>
</dbReference>
<keyword evidence="3 4" id="KW-0378">Hydrolase</keyword>
<dbReference type="NCBIfam" id="NF001159">
    <property type="entry name" value="PRK00150.1-3"/>
    <property type="match status" value="1"/>
</dbReference>
<dbReference type="HAMAP" id="MF_00163">
    <property type="entry name" value="Pep_deformylase"/>
    <property type="match status" value="1"/>
</dbReference>
<sequence>MILPIVAYGAPVLRKAARDIPSDYPDLQKLIADMFETMYASNGVGLAAPQINRDIRLFVIDSAQIFEHQEEDEKGTYPDEPGVRKAFINARIVSLEGEEWSYNEGCLSIPRIREDVMRPQSVTLEYMDEQFNVHVESFSGITSRIIQHEYDHIEGKLFIDYLKPLKRKMLQGKLNDISKGKVRVDYKMTLAK</sequence>
<dbReference type="CDD" id="cd00487">
    <property type="entry name" value="Pep_deformylase"/>
    <property type="match status" value="1"/>
</dbReference>
<organism evidence="5 6">
    <name type="scientific">Filimonas effusa</name>
    <dbReference type="NCBI Taxonomy" id="2508721"/>
    <lineage>
        <taxon>Bacteria</taxon>
        <taxon>Pseudomonadati</taxon>
        <taxon>Bacteroidota</taxon>
        <taxon>Chitinophagia</taxon>
        <taxon>Chitinophagales</taxon>
        <taxon>Chitinophagaceae</taxon>
        <taxon>Filimonas</taxon>
    </lineage>
</organism>
<evidence type="ECO:0000256" key="2">
    <source>
        <dbReference type="ARBA" id="ARBA00022723"/>
    </source>
</evidence>
<gene>
    <name evidence="4" type="primary">def</name>
    <name evidence="5" type="ORF">ESB13_23225</name>
</gene>
<feature type="active site" evidence="4">
    <location>
        <position position="149"/>
    </location>
</feature>
<evidence type="ECO:0000313" key="6">
    <source>
        <dbReference type="Proteomes" id="UP000290545"/>
    </source>
</evidence>
<name>A0A4V1M9C2_9BACT</name>
<keyword evidence="4" id="KW-0648">Protein biosynthesis</keyword>
<evidence type="ECO:0000256" key="4">
    <source>
        <dbReference type="HAMAP-Rule" id="MF_00163"/>
    </source>
</evidence>
<keyword evidence="2 4" id="KW-0479">Metal-binding</keyword>
<dbReference type="PANTHER" id="PTHR10458:SF22">
    <property type="entry name" value="PEPTIDE DEFORMYLASE"/>
    <property type="match status" value="1"/>
</dbReference>
<dbReference type="RefSeq" id="WP_129006421.1">
    <property type="nucleotide sequence ID" value="NZ_SDHZ01000006.1"/>
</dbReference>
<comment type="function">
    <text evidence="4">Removes the formyl group from the N-terminal Met of newly synthesized proteins. Requires at least a dipeptide for an efficient rate of reaction. N-terminal L-methionine is a prerequisite for activity but the enzyme has broad specificity at other positions.</text>
</comment>
<keyword evidence="6" id="KW-1185">Reference proteome</keyword>
<dbReference type="GO" id="GO:0046872">
    <property type="term" value="F:metal ion binding"/>
    <property type="evidence" value="ECO:0007669"/>
    <property type="project" value="UniProtKB-KW"/>
</dbReference>
<comment type="caution">
    <text evidence="5">The sequence shown here is derived from an EMBL/GenBank/DDBJ whole genome shotgun (WGS) entry which is preliminary data.</text>
</comment>
<feature type="binding site" evidence="4">
    <location>
        <position position="148"/>
    </location>
    <ligand>
        <name>Fe cation</name>
        <dbReference type="ChEBI" id="CHEBI:24875"/>
    </ligand>
</feature>
<evidence type="ECO:0000256" key="3">
    <source>
        <dbReference type="ARBA" id="ARBA00022801"/>
    </source>
</evidence>
<keyword evidence="4" id="KW-0408">Iron</keyword>
<dbReference type="InterPro" id="IPR036821">
    <property type="entry name" value="Peptide_deformylase_sf"/>
</dbReference>
<dbReference type="SUPFAM" id="SSF56420">
    <property type="entry name" value="Peptide deformylase"/>
    <property type="match status" value="1"/>
</dbReference>
<proteinExistence type="inferred from homology"/>
<dbReference type="GO" id="GO:0042586">
    <property type="term" value="F:peptide deformylase activity"/>
    <property type="evidence" value="ECO:0007669"/>
    <property type="project" value="UniProtKB-UniRule"/>
</dbReference>
<evidence type="ECO:0000313" key="5">
    <source>
        <dbReference type="EMBL" id="RXK80549.1"/>
    </source>
</evidence>
<dbReference type="NCBIfam" id="TIGR00079">
    <property type="entry name" value="pept_deformyl"/>
    <property type="match status" value="1"/>
</dbReference>
<dbReference type="Gene3D" id="3.90.45.10">
    <property type="entry name" value="Peptide deformylase"/>
    <property type="match status" value="1"/>
</dbReference>
<accession>A0A4V1M9C2</accession>
<dbReference type="PANTHER" id="PTHR10458">
    <property type="entry name" value="PEPTIDE DEFORMYLASE"/>
    <property type="match status" value="1"/>
</dbReference>
<dbReference type="PRINTS" id="PR01576">
    <property type="entry name" value="PDEFORMYLASE"/>
</dbReference>
<dbReference type="OrthoDB" id="9784988at2"/>
<protein>
    <recommendedName>
        <fullName evidence="4">Peptide deformylase</fullName>
        <shortName evidence="4">PDF</shortName>
        <ecNumber evidence="4">3.5.1.88</ecNumber>
    </recommendedName>
    <alternativeName>
        <fullName evidence="4">Polypeptide deformylase</fullName>
    </alternativeName>
</protein>
<dbReference type="Pfam" id="PF01327">
    <property type="entry name" value="Pep_deformylase"/>
    <property type="match status" value="1"/>
</dbReference>
<dbReference type="EMBL" id="SDHZ01000006">
    <property type="protein sequence ID" value="RXK80549.1"/>
    <property type="molecule type" value="Genomic_DNA"/>
</dbReference>
<evidence type="ECO:0000256" key="1">
    <source>
        <dbReference type="ARBA" id="ARBA00010759"/>
    </source>
</evidence>
<feature type="binding site" evidence="4">
    <location>
        <position position="152"/>
    </location>
    <ligand>
        <name>Fe cation</name>
        <dbReference type="ChEBI" id="CHEBI:24875"/>
    </ligand>
</feature>
<dbReference type="AlphaFoldDB" id="A0A4V1M9C2"/>
<dbReference type="GO" id="GO:0006412">
    <property type="term" value="P:translation"/>
    <property type="evidence" value="ECO:0007669"/>
    <property type="project" value="UniProtKB-UniRule"/>
</dbReference>
<dbReference type="EC" id="3.5.1.88" evidence="4"/>
<comment type="catalytic activity">
    <reaction evidence="4">
        <text>N-terminal N-formyl-L-methionyl-[peptide] + H2O = N-terminal L-methionyl-[peptide] + formate</text>
        <dbReference type="Rhea" id="RHEA:24420"/>
        <dbReference type="Rhea" id="RHEA-COMP:10639"/>
        <dbReference type="Rhea" id="RHEA-COMP:10640"/>
        <dbReference type="ChEBI" id="CHEBI:15377"/>
        <dbReference type="ChEBI" id="CHEBI:15740"/>
        <dbReference type="ChEBI" id="CHEBI:49298"/>
        <dbReference type="ChEBI" id="CHEBI:64731"/>
        <dbReference type="EC" id="3.5.1.88"/>
    </reaction>
</comment>
<comment type="cofactor">
    <cofactor evidence="4">
        <name>Fe(2+)</name>
        <dbReference type="ChEBI" id="CHEBI:29033"/>
    </cofactor>
    <text evidence="4">Binds 1 Fe(2+) ion.</text>
</comment>
<reference evidence="5 6" key="1">
    <citation type="submission" date="2019-01" db="EMBL/GenBank/DDBJ databases">
        <title>Filimonas sp. strain TTM-71.</title>
        <authorList>
            <person name="Chen W.-M."/>
        </authorList>
    </citation>
    <scope>NUCLEOTIDE SEQUENCE [LARGE SCALE GENOMIC DNA]</scope>
    <source>
        <strain evidence="5 6">TTM-71</strain>
    </source>
</reference>